<name>A0ABM1JB96_POLDO</name>
<feature type="domain" description="Reverse transcriptase/retrotransposon-derived protein RNase H-like" evidence="1">
    <location>
        <begin position="609"/>
        <end position="684"/>
    </location>
</feature>
<keyword evidence="3" id="KW-1185">Reference proteome</keyword>
<organism evidence="3 4">
    <name type="scientific">Polistes dominula</name>
    <name type="common">European paper wasp</name>
    <name type="synonym">Vespa dominula</name>
    <dbReference type="NCBI Taxonomy" id="743375"/>
    <lineage>
        <taxon>Eukaryota</taxon>
        <taxon>Metazoa</taxon>
        <taxon>Ecdysozoa</taxon>
        <taxon>Arthropoda</taxon>
        <taxon>Hexapoda</taxon>
        <taxon>Insecta</taxon>
        <taxon>Pterygota</taxon>
        <taxon>Neoptera</taxon>
        <taxon>Endopterygota</taxon>
        <taxon>Hymenoptera</taxon>
        <taxon>Apocrita</taxon>
        <taxon>Aculeata</taxon>
        <taxon>Vespoidea</taxon>
        <taxon>Vespidae</taxon>
        <taxon>Polistinae</taxon>
        <taxon>Polistini</taxon>
        <taxon>Polistes</taxon>
    </lineage>
</organism>
<dbReference type="Pfam" id="PF17921">
    <property type="entry name" value="Integrase_H2C2"/>
    <property type="match status" value="1"/>
</dbReference>
<dbReference type="Pfam" id="PF05380">
    <property type="entry name" value="Peptidase_A17"/>
    <property type="match status" value="1"/>
</dbReference>
<evidence type="ECO:0000259" key="1">
    <source>
        <dbReference type="Pfam" id="PF17919"/>
    </source>
</evidence>
<dbReference type="InterPro" id="IPR041577">
    <property type="entry name" value="RT_RNaseH_2"/>
</dbReference>
<evidence type="ECO:0000259" key="2">
    <source>
        <dbReference type="Pfam" id="PF17921"/>
    </source>
</evidence>
<feature type="domain" description="Integrase zinc-binding" evidence="2">
    <location>
        <begin position="408"/>
        <end position="458"/>
    </location>
</feature>
<dbReference type="RefSeq" id="XP_015189734.1">
    <property type="nucleotide sequence ID" value="XM_015334248.1"/>
</dbReference>
<dbReference type="GeneID" id="107073556"/>
<accession>A0ABM1JB96</accession>
<dbReference type="SUPFAM" id="SSF56672">
    <property type="entry name" value="DNA/RNA polymerases"/>
    <property type="match status" value="1"/>
</dbReference>
<reference evidence="4" key="1">
    <citation type="submission" date="2025-08" db="UniProtKB">
        <authorList>
            <consortium name="RefSeq"/>
        </authorList>
    </citation>
    <scope>IDENTIFICATION</scope>
    <source>
        <tissue evidence="4">Whole body</tissue>
    </source>
</reference>
<dbReference type="InterPro" id="IPR012337">
    <property type="entry name" value="RNaseH-like_sf"/>
</dbReference>
<dbReference type="Pfam" id="PF17919">
    <property type="entry name" value="RT_RNaseH_2"/>
    <property type="match status" value="1"/>
</dbReference>
<evidence type="ECO:0000313" key="4">
    <source>
        <dbReference type="RefSeq" id="XP_015189734.1"/>
    </source>
</evidence>
<dbReference type="InterPro" id="IPR043502">
    <property type="entry name" value="DNA/RNA_pol_sf"/>
</dbReference>
<dbReference type="SUPFAM" id="SSF53098">
    <property type="entry name" value="Ribonuclease H-like"/>
    <property type="match status" value="1"/>
</dbReference>
<dbReference type="PANTHER" id="PTHR47331">
    <property type="entry name" value="PHD-TYPE DOMAIN-CONTAINING PROTEIN"/>
    <property type="match status" value="1"/>
</dbReference>
<dbReference type="InterPro" id="IPR036397">
    <property type="entry name" value="RNaseH_sf"/>
</dbReference>
<dbReference type="Proteomes" id="UP000694924">
    <property type="component" value="Unplaced"/>
</dbReference>
<dbReference type="InterPro" id="IPR008042">
    <property type="entry name" value="Retrotrans_Pao"/>
</dbReference>
<protein>
    <submittedName>
        <fullName evidence="4">Uncharacterized protein LOC107073556</fullName>
    </submittedName>
</protein>
<evidence type="ECO:0000313" key="3">
    <source>
        <dbReference type="Proteomes" id="UP000694924"/>
    </source>
</evidence>
<gene>
    <name evidence="4" type="primary">LOC107073556</name>
</gene>
<sequence>MQLRQWASNSTEVLKGLDNKKDNTFISLDISATIKTLGVQWNAMQGIIGYSVRHNDNPTKITKRSILSEIAQIFDPLGLLGPVIIKAKMMMQELYQLKSSWDQEVPDGIGRTWKSFRQSLHELEQVRFARRVLGNNTELEIHGFCDASEKAYGACIYIKTIGKKPTVELVCAKSKVTPLKTQSLSRLELCGAVLLARLYRATKNALRRIKFRRSVFWSDSTIVLHWLNTLPHLLKTFVTHRVTEILENTASEQWRHVASQYNPADLISRGVTPTDFIKNEIWKAGPSWLIQPELYWPQHIVEKVEIPDMRKFVAVAASDKPFDLYRRYSSFRKLKRIVAYCIRFAQNARESNVNRVGRELADIRNSIVALSPFIDNQGVLRVGGRLSKGNLPYDQRHAALLPKIHVITELIIRERHEKIYHGGTQATLNAVRESFWPLNGRTQLKRVISKCTVCRRLRPIMLNYKMSDLPASRLQPNRPFLHTGVDFCGPIFIKERQHRNHGRIKVYVAVFVCFTTQAVHLEIVSVLTTDLFLSSLRRFITRRGKCPDIYSDNATNFLSAANEIQSRVSRQLSNDDIRWHFIPPRSPHFGGLWNAAVKSLYDPKGSYAWTPEASKAFIECKQKIANTTLLAYPSPIAPMALTTDASSSAIGAKLEPLVNDIWQPLGFFPRKLSETEKRYSTYDHCRNFIIKTDHKPLIYAFKQKLDKSSERQIRQLDYISQFSTDIVHVIDRISDKLYKILVEGEEKNVSIERLKPCYINKTDLDNVEDQQLVPEKMKPYHWGSSMDIPKKTYKRTVTFKLPAQSHSGGSSCSGRVSTVTPLQTAHTTTLK</sequence>
<dbReference type="Gene3D" id="3.30.420.10">
    <property type="entry name" value="Ribonuclease H-like superfamily/Ribonuclease H"/>
    <property type="match status" value="1"/>
</dbReference>
<proteinExistence type="predicted"/>
<dbReference type="InterPro" id="IPR041588">
    <property type="entry name" value="Integrase_H2C2"/>
</dbReference>